<sequence>MVALADSAAARKLLLHGAATDAAVGMSFGLDGLWQLIAGLFSGLVHLLLLPFQAIAHGFQALGHAIQALFAGLGSVAHLLVLPFEMLWRGLQAAVAGIGHGFDGMWHAIQGFFASIVAALAGAAHGLVLPFEAFWRWLQTAAGGTGSGFQGLWQNVLVFFANSLATLAGAAHDLVHPFEAFWKWLRTAAADAAADISFRLDGLWPLVKRLYASLLATLASAAHGLVPLLESLWRGLRPAAAAALPYVLVIAAVLCVVALVWLAWPFLFPAAAVIGLALVGVVGCCALLLLAAAVLTGRALVYAVCFGVVLLFVAAKVVGKVLDRVLPACARCCYDRVTTTATTMSAPDAAGMDISRAAYESLPELYAQILRSAGPVVAAAVFCSHPVAWTCAAPVAALFLFRALDKRLPPSEPCVLPAAAYPDTVTDVSGSRSIGQHVSEDDDMSDSCSIVDPYHGDHLKRYMEYLPSTVKVLVQ</sequence>
<name>A0A0E0IT02_ORYNI</name>
<dbReference type="PANTHER" id="PTHR33333:SF45">
    <property type="entry name" value="OS01G0341000 PROTEIN"/>
    <property type="match status" value="1"/>
</dbReference>
<keyword evidence="3" id="KW-1185">Reference proteome</keyword>
<reference evidence="2" key="2">
    <citation type="submission" date="2018-04" db="EMBL/GenBank/DDBJ databases">
        <title>OnivRS2 (Oryza nivara Reference Sequence Version 2).</title>
        <authorList>
            <person name="Zhang J."/>
            <person name="Kudrna D."/>
            <person name="Lee S."/>
            <person name="Talag J."/>
            <person name="Rajasekar S."/>
            <person name="Welchert J."/>
            <person name="Hsing Y.-I."/>
            <person name="Wing R.A."/>
        </authorList>
    </citation>
    <scope>NUCLEOTIDE SEQUENCE [LARGE SCALE GENOMIC DNA]</scope>
</reference>
<feature type="transmembrane region" description="Helical" evidence="1">
    <location>
        <begin position="152"/>
        <end position="172"/>
    </location>
</feature>
<feature type="transmembrane region" description="Helical" evidence="1">
    <location>
        <begin position="68"/>
        <end position="88"/>
    </location>
</feature>
<feature type="transmembrane region" description="Helical" evidence="1">
    <location>
        <begin position="33"/>
        <end position="56"/>
    </location>
</feature>
<accession>A0A0E0IT02</accession>
<keyword evidence="1" id="KW-1133">Transmembrane helix</keyword>
<dbReference type="AlphaFoldDB" id="A0A0E0IT02"/>
<feature type="transmembrane region" description="Helical" evidence="1">
    <location>
        <begin position="241"/>
        <end position="264"/>
    </location>
</feature>
<evidence type="ECO:0000313" key="3">
    <source>
        <dbReference type="Proteomes" id="UP000006591"/>
    </source>
</evidence>
<feature type="transmembrane region" description="Helical" evidence="1">
    <location>
        <begin position="210"/>
        <end position="229"/>
    </location>
</feature>
<keyword evidence="1" id="KW-0472">Membrane</keyword>
<evidence type="ECO:0000256" key="1">
    <source>
        <dbReference type="SAM" id="Phobius"/>
    </source>
</evidence>
<feature type="transmembrane region" description="Helical" evidence="1">
    <location>
        <begin position="270"/>
        <end position="292"/>
    </location>
</feature>
<dbReference type="STRING" id="4536.A0A0E0IT02"/>
<reference evidence="2" key="1">
    <citation type="submission" date="2015-04" db="UniProtKB">
        <authorList>
            <consortium name="EnsemblPlants"/>
        </authorList>
    </citation>
    <scope>IDENTIFICATION</scope>
    <source>
        <strain evidence="2">SL10</strain>
    </source>
</reference>
<feature type="transmembrane region" description="Helical" evidence="1">
    <location>
        <begin position="108"/>
        <end position="131"/>
    </location>
</feature>
<dbReference type="InterPro" id="IPR039926">
    <property type="entry name" value="Egg_app_1"/>
</dbReference>
<dbReference type="Gramene" id="ONIVA10G11790.1">
    <property type="protein sequence ID" value="ONIVA10G11790.1"/>
    <property type="gene ID" value="ONIVA10G11790"/>
</dbReference>
<keyword evidence="1" id="KW-0812">Transmembrane</keyword>
<feature type="transmembrane region" description="Helical" evidence="1">
    <location>
        <begin position="299"/>
        <end position="318"/>
    </location>
</feature>
<protein>
    <submittedName>
        <fullName evidence="2">Uncharacterized protein</fullName>
    </submittedName>
</protein>
<dbReference type="Proteomes" id="UP000006591">
    <property type="component" value="Chromosome 10"/>
</dbReference>
<dbReference type="EnsemblPlants" id="ONIVA10G11790.1">
    <property type="protein sequence ID" value="ONIVA10G11790.1"/>
    <property type="gene ID" value="ONIVA10G11790"/>
</dbReference>
<organism evidence="2">
    <name type="scientific">Oryza nivara</name>
    <name type="common">Indian wild rice</name>
    <name type="synonym">Oryza sativa f. spontanea</name>
    <dbReference type="NCBI Taxonomy" id="4536"/>
    <lineage>
        <taxon>Eukaryota</taxon>
        <taxon>Viridiplantae</taxon>
        <taxon>Streptophyta</taxon>
        <taxon>Embryophyta</taxon>
        <taxon>Tracheophyta</taxon>
        <taxon>Spermatophyta</taxon>
        <taxon>Magnoliopsida</taxon>
        <taxon>Liliopsida</taxon>
        <taxon>Poales</taxon>
        <taxon>Poaceae</taxon>
        <taxon>BOP clade</taxon>
        <taxon>Oryzoideae</taxon>
        <taxon>Oryzeae</taxon>
        <taxon>Oryzinae</taxon>
        <taxon>Oryza</taxon>
    </lineage>
</organism>
<dbReference type="OMA" id="VLPFEML"/>
<dbReference type="eggNOG" id="ENOG502S8CT">
    <property type="taxonomic scope" value="Eukaryota"/>
</dbReference>
<proteinExistence type="predicted"/>
<evidence type="ECO:0000313" key="2">
    <source>
        <dbReference type="EnsemblPlants" id="ONIVA10G11790.1"/>
    </source>
</evidence>
<dbReference type="HOGENOM" id="CLU_039985_0_0_1"/>
<dbReference type="PANTHER" id="PTHR33333">
    <property type="entry name" value="ERYTHROCYTE MEMBRANE PROTEIN 1-LIKE"/>
    <property type="match status" value="1"/>
</dbReference>